<sequence>MVRILEIPREIRDIIFTYALRGQRDPPSSPASLCGEGCTRHYRPAKRYLPVHRHNFVRFEKLPAMNTSLALQLVSRQIYSEMKGVMRREISLRPDYHLDLMYLTDGSIWSGWTSLPVLTQRVRTLYATFRLFDCPPELENLIDGEPYSVFNGGDGGPPTITWIFYDALNSLLNRGPWPNERTTEDDLNAATVKTLHRHREPGMVMDNLVIDVLTSLDPEILPLDCPSYRLDATRYPPWRFLFSRFTSGDKAIMELSEGEQAATQLKRFIREELDNIAKKYMQSYGELLYHRVGAIDIRLNGEPQDYIDLAVFPHLHPGSDYYNVSPRDKSRVSYAKWIVKTSKKRKEVGLPVAPLSLHQRTYLEESGVDYDA</sequence>
<gene>
    <name evidence="1" type="ORF">QQS21_011932</name>
</gene>
<comment type="caution">
    <text evidence="1">The sequence shown here is derived from an EMBL/GenBank/DDBJ whole genome shotgun (WGS) entry which is preliminary data.</text>
</comment>
<name>A0AAJ0CCH2_9HYPO</name>
<keyword evidence="2" id="KW-1185">Reference proteome</keyword>
<organism evidence="1 2">
    <name type="scientific">Conoideocrella luteorostrata</name>
    <dbReference type="NCBI Taxonomy" id="1105319"/>
    <lineage>
        <taxon>Eukaryota</taxon>
        <taxon>Fungi</taxon>
        <taxon>Dikarya</taxon>
        <taxon>Ascomycota</taxon>
        <taxon>Pezizomycotina</taxon>
        <taxon>Sordariomycetes</taxon>
        <taxon>Hypocreomycetidae</taxon>
        <taxon>Hypocreales</taxon>
        <taxon>Clavicipitaceae</taxon>
        <taxon>Conoideocrella</taxon>
    </lineage>
</organism>
<reference evidence="1" key="1">
    <citation type="submission" date="2023-06" db="EMBL/GenBank/DDBJ databases">
        <title>Conoideocrella luteorostrata (Hypocreales: Clavicipitaceae), a potential biocontrol fungus for elongate hemlock scale in United States Christmas tree production areas.</title>
        <authorList>
            <person name="Barrett H."/>
            <person name="Lovett B."/>
            <person name="Macias A.M."/>
            <person name="Stajich J.E."/>
            <person name="Kasson M.T."/>
        </authorList>
    </citation>
    <scope>NUCLEOTIDE SEQUENCE</scope>
    <source>
        <strain evidence="1">ARSEF 14590</strain>
    </source>
</reference>
<accession>A0AAJ0CCH2</accession>
<evidence type="ECO:0000313" key="1">
    <source>
        <dbReference type="EMBL" id="KAK2590395.1"/>
    </source>
</evidence>
<protein>
    <submittedName>
        <fullName evidence="1">Uncharacterized protein</fullName>
    </submittedName>
</protein>
<dbReference type="EMBL" id="JASWJB010000445">
    <property type="protein sequence ID" value="KAK2590395.1"/>
    <property type="molecule type" value="Genomic_DNA"/>
</dbReference>
<proteinExistence type="predicted"/>
<dbReference type="AlphaFoldDB" id="A0AAJ0CCH2"/>
<evidence type="ECO:0000313" key="2">
    <source>
        <dbReference type="Proteomes" id="UP001251528"/>
    </source>
</evidence>
<dbReference type="Proteomes" id="UP001251528">
    <property type="component" value="Unassembled WGS sequence"/>
</dbReference>